<evidence type="ECO:0000256" key="3">
    <source>
        <dbReference type="ARBA" id="ARBA00022490"/>
    </source>
</evidence>
<feature type="coiled-coil region" evidence="7">
    <location>
        <begin position="375"/>
        <end position="403"/>
    </location>
</feature>
<comment type="subcellular location">
    <subcellularLocation>
        <location evidence="2">Cytoplasm</location>
    </subcellularLocation>
    <subcellularLocation>
        <location evidence="1">Nucleus</location>
    </subcellularLocation>
</comment>
<dbReference type="SUPFAM" id="SSF53474">
    <property type="entry name" value="alpha/beta-Hydrolases"/>
    <property type="match status" value="1"/>
</dbReference>
<dbReference type="InterPro" id="IPR041266">
    <property type="entry name" value="EDS1_EP"/>
</dbReference>
<proteinExistence type="predicted"/>
<evidence type="ECO:0000256" key="7">
    <source>
        <dbReference type="SAM" id="Coils"/>
    </source>
</evidence>
<name>A0A6J1C0S2_MOMCH</name>
<dbReference type="InterPro" id="IPR002921">
    <property type="entry name" value="Fungal_lipase-type"/>
</dbReference>
<keyword evidence="7" id="KW-0175">Coiled coil</keyword>
<dbReference type="OrthoDB" id="426718at2759"/>
<dbReference type="GO" id="GO:0005737">
    <property type="term" value="C:cytoplasm"/>
    <property type="evidence" value="ECO:0007669"/>
    <property type="project" value="UniProtKB-SubCell"/>
</dbReference>
<dbReference type="InterPro" id="IPR044214">
    <property type="entry name" value="EDS1-like"/>
</dbReference>
<evidence type="ECO:0000259" key="8">
    <source>
        <dbReference type="Pfam" id="PF01764"/>
    </source>
</evidence>
<protein>
    <submittedName>
        <fullName evidence="11">Protein EDS1L-like</fullName>
    </submittedName>
</protein>
<evidence type="ECO:0000313" key="10">
    <source>
        <dbReference type="Proteomes" id="UP000504603"/>
    </source>
</evidence>
<dbReference type="ESTHER" id="momch-a0a6j1c0s2">
    <property type="family name" value="Plant_lipase_EDS1-like"/>
</dbReference>
<dbReference type="PANTHER" id="PTHR47090">
    <property type="entry name" value="PROTEIN EDS1-RELATED"/>
    <property type="match status" value="1"/>
</dbReference>
<evidence type="ECO:0000256" key="1">
    <source>
        <dbReference type="ARBA" id="ARBA00004123"/>
    </source>
</evidence>
<keyword evidence="3" id="KW-0963">Cytoplasm</keyword>
<reference evidence="11" key="1">
    <citation type="submission" date="2025-08" db="UniProtKB">
        <authorList>
            <consortium name="RefSeq"/>
        </authorList>
    </citation>
    <scope>IDENTIFICATION</scope>
    <source>
        <strain evidence="11">OHB3-1</strain>
    </source>
</reference>
<dbReference type="Pfam" id="PF01764">
    <property type="entry name" value="Lipase_3"/>
    <property type="match status" value="1"/>
</dbReference>
<dbReference type="RefSeq" id="XP_022134842.1">
    <property type="nucleotide sequence ID" value="XM_022279150.1"/>
</dbReference>
<dbReference type="Proteomes" id="UP000504603">
    <property type="component" value="Unplaced"/>
</dbReference>
<keyword evidence="10" id="KW-1185">Reference proteome</keyword>
<evidence type="ECO:0000313" key="11">
    <source>
        <dbReference type="RefSeq" id="XP_022134842.1"/>
    </source>
</evidence>
<dbReference type="GO" id="GO:0006629">
    <property type="term" value="P:lipid metabolic process"/>
    <property type="evidence" value="ECO:0007669"/>
    <property type="project" value="InterPro"/>
</dbReference>
<dbReference type="InterPro" id="IPR029058">
    <property type="entry name" value="AB_hydrolase_fold"/>
</dbReference>
<gene>
    <name evidence="11" type="primary">LOC111007015</name>
</gene>
<feature type="coiled-coil region" evidence="7">
    <location>
        <begin position="534"/>
        <end position="561"/>
    </location>
</feature>
<dbReference type="KEGG" id="mcha:111007015"/>
<dbReference type="GO" id="GO:0016787">
    <property type="term" value="F:hydrolase activity"/>
    <property type="evidence" value="ECO:0007669"/>
    <property type="project" value="UniProtKB-KW"/>
</dbReference>
<keyword evidence="6" id="KW-0539">Nucleus</keyword>
<dbReference type="GO" id="GO:0006952">
    <property type="term" value="P:defense response"/>
    <property type="evidence" value="ECO:0007669"/>
    <property type="project" value="UniProtKB-KW"/>
</dbReference>
<sequence>MVGARLEDATGFKEELVRNALASAIKAHRQPDKPFLVEKTRDFSVISFAGSWSADGWFSGSSTSFGETEISRRLFPSIRSIGVGDFAIVNSAFFQRFEGILGKLKEVVKVNKAVVFSGHSAGGPIAILATIWLLEQQRNSNSNPNFTPPKCITFGSPLVGNFIFSHALKREKWSTHFVHFITRYDIVPRIHLAPLPSLQSQLQTILDSLSSRSPGPALIGNVATTFFMTVMRNASAVASNVACHLMGSTNLLLDTLKNFVKLSPYRPFGTYVFFTEGGKAVVVTNPDAVLQILFYSCQLSSVGECGRISHQSLMDHWGYESKIQRNWELLHSIRLDELVKLPLSLAGRNTPLTEALNELGLSTRALMNLRAAGACEEQKMKNQERMEEKKQYTEERLSRLEEEYRAVCKVDGLGYYDAFKLQKDARDFHANIWRLELAGVWDEIIEMLKRYELPDELEGKDEWIQLATRFRRLVEPLDIANYYRHSKNDDTGPYLIKGRPKRYRFTQRWLEHKQKMIESSEESSLWAEVEELRIQTKTRTFAENEKEITELEKKIKRWINEIKDDMLLKKSTFMEWWKTLPEHHRSQSCIKDDVERMENGVDAIDTV</sequence>
<dbReference type="Pfam" id="PF18117">
    <property type="entry name" value="EDS1_EP"/>
    <property type="match status" value="1"/>
</dbReference>
<organism evidence="10 11">
    <name type="scientific">Momordica charantia</name>
    <name type="common">Bitter gourd</name>
    <name type="synonym">Balsam pear</name>
    <dbReference type="NCBI Taxonomy" id="3673"/>
    <lineage>
        <taxon>Eukaryota</taxon>
        <taxon>Viridiplantae</taxon>
        <taxon>Streptophyta</taxon>
        <taxon>Embryophyta</taxon>
        <taxon>Tracheophyta</taxon>
        <taxon>Spermatophyta</taxon>
        <taxon>Magnoliopsida</taxon>
        <taxon>eudicotyledons</taxon>
        <taxon>Gunneridae</taxon>
        <taxon>Pentapetalae</taxon>
        <taxon>rosids</taxon>
        <taxon>fabids</taxon>
        <taxon>Cucurbitales</taxon>
        <taxon>Cucurbitaceae</taxon>
        <taxon>Momordiceae</taxon>
        <taxon>Momordica</taxon>
    </lineage>
</organism>
<dbReference type="GeneID" id="111007015"/>
<accession>A0A6J1C0S2</accession>
<dbReference type="PANTHER" id="PTHR47090:SF2">
    <property type="entry name" value="PROTEIN EDS1-RELATED"/>
    <property type="match status" value="1"/>
</dbReference>
<evidence type="ECO:0000259" key="9">
    <source>
        <dbReference type="Pfam" id="PF18117"/>
    </source>
</evidence>
<evidence type="ECO:0000256" key="2">
    <source>
        <dbReference type="ARBA" id="ARBA00004496"/>
    </source>
</evidence>
<evidence type="ECO:0000256" key="4">
    <source>
        <dbReference type="ARBA" id="ARBA00022801"/>
    </source>
</evidence>
<keyword evidence="5" id="KW-0611">Plant defense</keyword>
<dbReference type="Gene3D" id="3.40.50.1820">
    <property type="entry name" value="alpha/beta hydrolase"/>
    <property type="match status" value="1"/>
</dbReference>
<keyword evidence="4" id="KW-0378">Hydrolase</keyword>
<evidence type="ECO:0000256" key="6">
    <source>
        <dbReference type="ARBA" id="ARBA00023242"/>
    </source>
</evidence>
<evidence type="ECO:0000256" key="5">
    <source>
        <dbReference type="ARBA" id="ARBA00022821"/>
    </source>
</evidence>
<feature type="domain" description="Fungal lipase-type" evidence="8">
    <location>
        <begin position="91"/>
        <end position="191"/>
    </location>
</feature>
<dbReference type="GO" id="GO:0005634">
    <property type="term" value="C:nucleus"/>
    <property type="evidence" value="ECO:0007669"/>
    <property type="project" value="UniProtKB-SubCell"/>
</dbReference>
<dbReference type="AlphaFoldDB" id="A0A6J1C0S2"/>
<feature type="domain" description="EDS1 EP" evidence="9">
    <location>
        <begin position="402"/>
        <end position="590"/>
    </location>
</feature>